<accession>A0A7S9KZQ3</accession>
<dbReference type="PANTHER" id="PTHR30231:SF4">
    <property type="entry name" value="PROTEIN NEN2"/>
    <property type="match status" value="1"/>
</dbReference>
<keyword evidence="1" id="KW-0540">Nuclease</keyword>
<dbReference type="RefSeq" id="WP_196099270.1">
    <property type="nucleotide sequence ID" value="NZ_CP064939.1"/>
</dbReference>
<dbReference type="Proteomes" id="UP000594759">
    <property type="component" value="Chromosome"/>
</dbReference>
<evidence type="ECO:0000313" key="6">
    <source>
        <dbReference type="Proteomes" id="UP000594759"/>
    </source>
</evidence>
<dbReference type="GO" id="GO:0006259">
    <property type="term" value="P:DNA metabolic process"/>
    <property type="evidence" value="ECO:0007669"/>
    <property type="project" value="UniProtKB-ARBA"/>
</dbReference>
<evidence type="ECO:0000313" key="5">
    <source>
        <dbReference type="EMBL" id="QPH39807.1"/>
    </source>
</evidence>
<dbReference type="KEGG" id="pex:IZT61_00545"/>
<dbReference type="InterPro" id="IPR012337">
    <property type="entry name" value="RNaseH-like_sf"/>
</dbReference>
<dbReference type="Pfam" id="PF00929">
    <property type="entry name" value="RNase_T"/>
    <property type="match status" value="1"/>
</dbReference>
<dbReference type="PANTHER" id="PTHR30231">
    <property type="entry name" value="DNA POLYMERASE III SUBUNIT EPSILON"/>
    <property type="match status" value="1"/>
</dbReference>
<evidence type="ECO:0000256" key="3">
    <source>
        <dbReference type="ARBA" id="ARBA00022839"/>
    </source>
</evidence>
<evidence type="ECO:0000256" key="1">
    <source>
        <dbReference type="ARBA" id="ARBA00022722"/>
    </source>
</evidence>
<dbReference type="Gene3D" id="3.30.420.10">
    <property type="entry name" value="Ribonuclease H-like superfamily/Ribonuclease H"/>
    <property type="match status" value="1"/>
</dbReference>
<gene>
    <name evidence="5" type="ORF">IZT61_00545</name>
</gene>
<dbReference type="GO" id="GO:0003676">
    <property type="term" value="F:nucleic acid binding"/>
    <property type="evidence" value="ECO:0007669"/>
    <property type="project" value="InterPro"/>
</dbReference>
<dbReference type="SMART" id="SM00479">
    <property type="entry name" value="EXOIII"/>
    <property type="match status" value="1"/>
</dbReference>
<evidence type="ECO:0000256" key="2">
    <source>
        <dbReference type="ARBA" id="ARBA00022801"/>
    </source>
</evidence>
<dbReference type="SUPFAM" id="SSF53098">
    <property type="entry name" value="Ribonuclease H-like"/>
    <property type="match status" value="1"/>
</dbReference>
<dbReference type="EMBL" id="CP064939">
    <property type="protein sequence ID" value="QPH39807.1"/>
    <property type="molecule type" value="Genomic_DNA"/>
</dbReference>
<dbReference type="GO" id="GO:0008408">
    <property type="term" value="F:3'-5' exonuclease activity"/>
    <property type="evidence" value="ECO:0007669"/>
    <property type="project" value="TreeGrafter"/>
</dbReference>
<reference evidence="5 6" key="1">
    <citation type="submission" date="2020-11" db="EMBL/GenBank/DDBJ databases">
        <title>Pedobacter endophytica, an endophytic bacteria isolated form Carex pumila.</title>
        <authorList>
            <person name="Peng Y."/>
            <person name="Jiang L."/>
            <person name="Lee J."/>
        </authorList>
    </citation>
    <scope>NUCLEOTIDE SEQUENCE [LARGE SCALE GENOMIC DNA]</scope>
    <source>
        <strain evidence="5 6">JBR3-12</strain>
    </source>
</reference>
<evidence type="ECO:0000259" key="4">
    <source>
        <dbReference type="SMART" id="SM00479"/>
    </source>
</evidence>
<feature type="domain" description="Exonuclease" evidence="4">
    <location>
        <begin position="4"/>
        <end position="190"/>
    </location>
</feature>
<dbReference type="AlphaFoldDB" id="A0A7S9KZQ3"/>
<protein>
    <submittedName>
        <fullName evidence="5">3'-5' exonuclease</fullName>
    </submittedName>
</protein>
<keyword evidence="6" id="KW-1185">Reference proteome</keyword>
<sequence>MQNFFLIIDTETSGLPKNWSAPYYKEKNWPHIIQIAWILFDSENKEVKRENYYIKCADFKIEKSSQKIHHITEAFLMANGTSKEVAFTSLNRDLLSYKPLVIGHFIEFDYHMINVEFERIGMQSPLKNLPTFCTMKASAPFVRTPGVELLKLNQFYEELFNQPPENFHNAMADAINTAKIFFYLLETGAISEETIYRQNNEFDISQNVPAKNFLSRLFSF</sequence>
<organism evidence="5 6">
    <name type="scientific">Pedobacter endophyticus</name>
    <dbReference type="NCBI Taxonomy" id="2789740"/>
    <lineage>
        <taxon>Bacteria</taxon>
        <taxon>Pseudomonadati</taxon>
        <taxon>Bacteroidota</taxon>
        <taxon>Sphingobacteriia</taxon>
        <taxon>Sphingobacteriales</taxon>
        <taxon>Sphingobacteriaceae</taxon>
        <taxon>Pedobacter</taxon>
    </lineage>
</organism>
<proteinExistence type="predicted"/>
<name>A0A7S9KZQ3_9SPHI</name>
<keyword evidence="3 5" id="KW-0269">Exonuclease</keyword>
<dbReference type="CDD" id="cd06127">
    <property type="entry name" value="DEDDh"/>
    <property type="match status" value="1"/>
</dbReference>
<keyword evidence="2" id="KW-0378">Hydrolase</keyword>
<dbReference type="InterPro" id="IPR036397">
    <property type="entry name" value="RNaseH_sf"/>
</dbReference>
<dbReference type="InterPro" id="IPR013520">
    <property type="entry name" value="Ribonucl_H"/>
</dbReference>